<reference evidence="1" key="2">
    <citation type="journal article" date="2015" name="Fish Shellfish Immunol.">
        <title>Early steps in the European eel (Anguilla anguilla)-Vibrio vulnificus interaction in the gills: Role of the RtxA13 toxin.</title>
        <authorList>
            <person name="Callol A."/>
            <person name="Pajuelo D."/>
            <person name="Ebbesson L."/>
            <person name="Teles M."/>
            <person name="MacKenzie S."/>
            <person name="Amaro C."/>
        </authorList>
    </citation>
    <scope>NUCLEOTIDE SEQUENCE</scope>
</reference>
<proteinExistence type="predicted"/>
<protein>
    <submittedName>
        <fullName evidence="1">Uncharacterized protein</fullName>
    </submittedName>
</protein>
<accession>A0A0E9V642</accession>
<name>A0A0E9V642_ANGAN</name>
<organism evidence="1">
    <name type="scientific">Anguilla anguilla</name>
    <name type="common">European freshwater eel</name>
    <name type="synonym">Muraena anguilla</name>
    <dbReference type="NCBI Taxonomy" id="7936"/>
    <lineage>
        <taxon>Eukaryota</taxon>
        <taxon>Metazoa</taxon>
        <taxon>Chordata</taxon>
        <taxon>Craniata</taxon>
        <taxon>Vertebrata</taxon>
        <taxon>Euteleostomi</taxon>
        <taxon>Actinopterygii</taxon>
        <taxon>Neopterygii</taxon>
        <taxon>Teleostei</taxon>
        <taxon>Anguilliformes</taxon>
        <taxon>Anguillidae</taxon>
        <taxon>Anguilla</taxon>
    </lineage>
</organism>
<dbReference type="EMBL" id="GBXM01034988">
    <property type="protein sequence ID" value="JAH73589.1"/>
    <property type="molecule type" value="Transcribed_RNA"/>
</dbReference>
<dbReference type="AlphaFoldDB" id="A0A0E9V642"/>
<evidence type="ECO:0000313" key="1">
    <source>
        <dbReference type="EMBL" id="JAH73589.1"/>
    </source>
</evidence>
<reference evidence="1" key="1">
    <citation type="submission" date="2014-11" db="EMBL/GenBank/DDBJ databases">
        <authorList>
            <person name="Amaro Gonzalez C."/>
        </authorList>
    </citation>
    <scope>NUCLEOTIDE SEQUENCE</scope>
</reference>
<sequence length="32" mass="3732">MPPTSHFCPQRRGTKGFFFSTHTAPLVWRGRK</sequence>